<dbReference type="Gene3D" id="3.40.50.720">
    <property type="entry name" value="NAD(P)-binding Rossmann-like Domain"/>
    <property type="match status" value="1"/>
</dbReference>
<feature type="domain" description="Enoyl reductase (ER)" evidence="3">
    <location>
        <begin position="17"/>
        <end position="325"/>
    </location>
</feature>
<dbReference type="EMBL" id="LVYV01000008">
    <property type="protein sequence ID" value="KZD23837.1"/>
    <property type="molecule type" value="Genomic_DNA"/>
</dbReference>
<dbReference type="InterPro" id="IPR014189">
    <property type="entry name" value="Quinone_OxRdtase_PIG3"/>
</dbReference>
<evidence type="ECO:0000259" key="3">
    <source>
        <dbReference type="SMART" id="SM00829"/>
    </source>
</evidence>
<evidence type="ECO:0000256" key="2">
    <source>
        <dbReference type="ARBA" id="ARBA00023002"/>
    </source>
</evidence>
<sequence length="331" mass="34019">MSTIMSTMQAIIATQAGGPEVLTLVERPVPVPGPGEVLIEVAAAGVNRPDLMQRSGAVPLPPGVTDVLGLEVAGRVVGGDAALQGQAVMALVKGGGYARYCIAKASHCLAVPEGLTMAQAAALPEALFTVWHNLFERGRLSKGETVLVHGGASGIGTVAIRMAIARGATAIATVGSDAKKKAVEALGAIAINYRTDDFVVATRDATAGRGVDVVLDIVGGSYVARNLDALAPGGRHVSLSFMEGGVVPIDLGLVMRKGLYLTSSTLRPKSDEEKTAIAAALRAEVLPLVASGEVRPLVWRPLPLSQAAQAHRILEANENIGKVLLLPTATA</sequence>
<evidence type="ECO:0000313" key="4">
    <source>
        <dbReference type="EMBL" id="KZD23837.1"/>
    </source>
</evidence>
<evidence type="ECO:0000313" key="5">
    <source>
        <dbReference type="Proteomes" id="UP000076574"/>
    </source>
</evidence>
<dbReference type="NCBIfam" id="TIGR02824">
    <property type="entry name" value="quinone_pig3"/>
    <property type="match status" value="1"/>
</dbReference>
<keyword evidence="1" id="KW-0521">NADP</keyword>
<dbReference type="SMART" id="SM00829">
    <property type="entry name" value="PKS_ER"/>
    <property type="match status" value="1"/>
</dbReference>
<organism evidence="4 5">
    <name type="scientific">Tardiphaga robiniae</name>
    <dbReference type="NCBI Taxonomy" id="943830"/>
    <lineage>
        <taxon>Bacteria</taxon>
        <taxon>Pseudomonadati</taxon>
        <taxon>Pseudomonadota</taxon>
        <taxon>Alphaproteobacteria</taxon>
        <taxon>Hyphomicrobiales</taxon>
        <taxon>Nitrobacteraceae</taxon>
        <taxon>Tardiphaga</taxon>
    </lineage>
</organism>
<dbReference type="Proteomes" id="UP000076574">
    <property type="component" value="Unassembled WGS sequence"/>
</dbReference>
<dbReference type="Pfam" id="PF08240">
    <property type="entry name" value="ADH_N"/>
    <property type="match status" value="1"/>
</dbReference>
<gene>
    <name evidence="4" type="ORF">A4A58_25955</name>
</gene>
<dbReference type="InterPro" id="IPR011032">
    <property type="entry name" value="GroES-like_sf"/>
</dbReference>
<accession>A0A163ZTE2</accession>
<dbReference type="SUPFAM" id="SSF50129">
    <property type="entry name" value="GroES-like"/>
    <property type="match status" value="1"/>
</dbReference>
<dbReference type="InterPro" id="IPR036291">
    <property type="entry name" value="NAD(P)-bd_dom_sf"/>
</dbReference>
<reference evidence="4 5" key="1">
    <citation type="submission" date="2016-03" db="EMBL/GenBank/DDBJ databases">
        <title>Microsymbionts genomes from the relict species Vavilovia formosa (Stev.) Fed.</title>
        <authorList>
            <person name="Kopat V."/>
            <person name="Chirak E."/>
            <person name="Kimeklis A."/>
            <person name="Andronov E."/>
        </authorList>
    </citation>
    <scope>NUCLEOTIDE SEQUENCE [LARGE SCALE GENOMIC DNA]</scope>
    <source>
        <strain evidence="4 5">Vaf07</strain>
    </source>
</reference>
<dbReference type="InterPro" id="IPR013154">
    <property type="entry name" value="ADH-like_N"/>
</dbReference>
<keyword evidence="5" id="KW-1185">Reference proteome</keyword>
<name>A0A163ZTE2_9BRAD</name>
<dbReference type="CDD" id="cd05276">
    <property type="entry name" value="p53_inducible_oxidoreductase"/>
    <property type="match status" value="1"/>
</dbReference>
<dbReference type="GO" id="GO:0070402">
    <property type="term" value="F:NADPH binding"/>
    <property type="evidence" value="ECO:0007669"/>
    <property type="project" value="TreeGrafter"/>
</dbReference>
<keyword evidence="2" id="KW-0560">Oxidoreductase</keyword>
<proteinExistence type="predicted"/>
<evidence type="ECO:0000256" key="1">
    <source>
        <dbReference type="ARBA" id="ARBA00022857"/>
    </source>
</evidence>
<protein>
    <submittedName>
        <fullName evidence="4">NAD(P)H-quinone oxidoreductase</fullName>
    </submittedName>
</protein>
<dbReference type="AlphaFoldDB" id="A0A163ZTE2"/>
<comment type="caution">
    <text evidence="4">The sequence shown here is derived from an EMBL/GenBank/DDBJ whole genome shotgun (WGS) entry which is preliminary data.</text>
</comment>
<dbReference type="SUPFAM" id="SSF51735">
    <property type="entry name" value="NAD(P)-binding Rossmann-fold domains"/>
    <property type="match status" value="1"/>
</dbReference>
<dbReference type="Gene3D" id="3.90.180.10">
    <property type="entry name" value="Medium-chain alcohol dehydrogenases, catalytic domain"/>
    <property type="match status" value="1"/>
</dbReference>
<dbReference type="Pfam" id="PF13602">
    <property type="entry name" value="ADH_zinc_N_2"/>
    <property type="match status" value="1"/>
</dbReference>
<dbReference type="STRING" id="943830.A4A58_25955"/>
<dbReference type="PANTHER" id="PTHR48106">
    <property type="entry name" value="QUINONE OXIDOREDUCTASE PIG3-RELATED"/>
    <property type="match status" value="1"/>
</dbReference>
<dbReference type="GO" id="GO:0016651">
    <property type="term" value="F:oxidoreductase activity, acting on NAD(P)H"/>
    <property type="evidence" value="ECO:0007669"/>
    <property type="project" value="TreeGrafter"/>
</dbReference>
<dbReference type="PANTHER" id="PTHR48106:SF8">
    <property type="entry name" value="OS02G0805600 PROTEIN"/>
    <property type="match status" value="1"/>
</dbReference>
<dbReference type="InterPro" id="IPR020843">
    <property type="entry name" value="ER"/>
</dbReference>